<dbReference type="PANTHER" id="PTHR44196:SF1">
    <property type="entry name" value="DEHYDROGENASE_REDUCTASE SDR FAMILY MEMBER 7B"/>
    <property type="match status" value="1"/>
</dbReference>
<evidence type="ECO:0000313" key="6">
    <source>
        <dbReference type="Proteomes" id="UP000569329"/>
    </source>
</evidence>
<dbReference type="EMBL" id="JACGWZ010000002">
    <property type="protein sequence ID" value="MBA8824449.1"/>
    <property type="molecule type" value="Genomic_DNA"/>
</dbReference>
<dbReference type="PRINTS" id="PR00080">
    <property type="entry name" value="SDRFAMILY"/>
</dbReference>
<dbReference type="Gene3D" id="3.40.50.720">
    <property type="entry name" value="NAD(P)-binding Rossmann-like Domain"/>
    <property type="match status" value="1"/>
</dbReference>
<feature type="domain" description="Ketoreductase" evidence="4">
    <location>
        <begin position="7"/>
        <end position="193"/>
    </location>
</feature>
<evidence type="ECO:0000259" key="4">
    <source>
        <dbReference type="SMART" id="SM00822"/>
    </source>
</evidence>
<keyword evidence="2" id="KW-0560">Oxidoreductase</keyword>
<keyword evidence="6" id="KW-1185">Reference proteome</keyword>
<dbReference type="InterPro" id="IPR020904">
    <property type="entry name" value="Sc_DH/Rdtase_CS"/>
</dbReference>
<comment type="similarity">
    <text evidence="1 3">Belongs to the short-chain dehydrogenases/reductases (SDR) family.</text>
</comment>
<evidence type="ECO:0000313" key="5">
    <source>
        <dbReference type="EMBL" id="MBA8824449.1"/>
    </source>
</evidence>
<reference evidence="5 6" key="1">
    <citation type="submission" date="2020-07" db="EMBL/GenBank/DDBJ databases">
        <title>Sequencing the genomes of 1000 actinobacteria strains.</title>
        <authorList>
            <person name="Klenk H.-P."/>
        </authorList>
    </citation>
    <scope>NUCLEOTIDE SEQUENCE [LARGE SCALE GENOMIC DNA]</scope>
    <source>
        <strain evidence="5 6">DSM 45975</strain>
    </source>
</reference>
<dbReference type="RefSeq" id="WP_182543733.1">
    <property type="nucleotide sequence ID" value="NZ_JACGWZ010000002.1"/>
</dbReference>
<dbReference type="Pfam" id="PF00106">
    <property type="entry name" value="adh_short"/>
    <property type="match status" value="1"/>
</dbReference>
<dbReference type="AlphaFoldDB" id="A0A839DUL6"/>
<dbReference type="FunFam" id="3.40.50.720:FF:000084">
    <property type="entry name" value="Short-chain dehydrogenase reductase"/>
    <property type="match status" value="1"/>
</dbReference>
<evidence type="ECO:0000256" key="2">
    <source>
        <dbReference type="ARBA" id="ARBA00023002"/>
    </source>
</evidence>
<name>A0A839DUL6_9PSEU</name>
<proteinExistence type="inferred from homology"/>
<dbReference type="InterPro" id="IPR002347">
    <property type="entry name" value="SDR_fam"/>
</dbReference>
<protein>
    <submittedName>
        <fullName evidence="5">NAD(P)-dependent dehydrogenase (Short-subunit alcohol dehydrogenase family)</fullName>
    </submittedName>
</protein>
<dbReference type="SMART" id="SM00822">
    <property type="entry name" value="PKS_KR"/>
    <property type="match status" value="1"/>
</dbReference>
<dbReference type="PRINTS" id="PR00081">
    <property type="entry name" value="GDHRDH"/>
</dbReference>
<organism evidence="5 6">
    <name type="scientific">Halosaccharopolyspora lacisalsi</name>
    <dbReference type="NCBI Taxonomy" id="1000566"/>
    <lineage>
        <taxon>Bacteria</taxon>
        <taxon>Bacillati</taxon>
        <taxon>Actinomycetota</taxon>
        <taxon>Actinomycetes</taxon>
        <taxon>Pseudonocardiales</taxon>
        <taxon>Pseudonocardiaceae</taxon>
        <taxon>Halosaccharopolyspora</taxon>
    </lineage>
</organism>
<gene>
    <name evidence="5" type="ORF">FHX42_001796</name>
</gene>
<dbReference type="PROSITE" id="PS00061">
    <property type="entry name" value="ADH_SHORT"/>
    <property type="match status" value="1"/>
</dbReference>
<dbReference type="Proteomes" id="UP000569329">
    <property type="component" value="Unassembled WGS sequence"/>
</dbReference>
<sequence length="273" mass="28744">MRNFTGKVAVITGAGSGIGRALAVGLATQGARLALSDVDEAGVAETARSCDKIGARARSYALDVSDRDAVHTHADEVLADFGEVNLVFNNAGVAVTGTVAEMSWQDIEWIVDTNFWGVVHGTKAFLPHLISSGDGHLVNLSSVFGLIGVPTQSAYNATKFAVRGFTESLRQEMRLAGRPVGVSCVHPGGIKTAIARNSRASSGRSTRELAGSFDRIARTAPEEAAGTILRGVRRDRARILVGTDAHAIDALPRLLGSWYQHLVTSVSKRGGLG</sequence>
<evidence type="ECO:0000256" key="3">
    <source>
        <dbReference type="RuleBase" id="RU000363"/>
    </source>
</evidence>
<evidence type="ECO:0000256" key="1">
    <source>
        <dbReference type="ARBA" id="ARBA00006484"/>
    </source>
</evidence>
<dbReference type="PANTHER" id="PTHR44196">
    <property type="entry name" value="DEHYDROGENASE/REDUCTASE SDR FAMILY MEMBER 7B"/>
    <property type="match status" value="1"/>
</dbReference>
<comment type="caution">
    <text evidence="5">The sequence shown here is derived from an EMBL/GenBank/DDBJ whole genome shotgun (WGS) entry which is preliminary data.</text>
</comment>
<accession>A0A839DUL6</accession>
<dbReference type="InterPro" id="IPR057326">
    <property type="entry name" value="KR_dom"/>
</dbReference>
<dbReference type="GO" id="GO:0016020">
    <property type="term" value="C:membrane"/>
    <property type="evidence" value="ECO:0007669"/>
    <property type="project" value="TreeGrafter"/>
</dbReference>
<dbReference type="InterPro" id="IPR036291">
    <property type="entry name" value="NAD(P)-bd_dom_sf"/>
</dbReference>
<dbReference type="GO" id="GO:0016491">
    <property type="term" value="F:oxidoreductase activity"/>
    <property type="evidence" value="ECO:0007669"/>
    <property type="project" value="UniProtKB-KW"/>
</dbReference>
<dbReference type="SUPFAM" id="SSF51735">
    <property type="entry name" value="NAD(P)-binding Rossmann-fold domains"/>
    <property type="match status" value="1"/>
</dbReference>